<protein>
    <submittedName>
        <fullName evidence="2">Uncharacterized protein</fullName>
    </submittedName>
</protein>
<dbReference type="EMBL" id="VSRR010001681">
    <property type="protein sequence ID" value="MPC27007.1"/>
    <property type="molecule type" value="Genomic_DNA"/>
</dbReference>
<accession>A0A5B7E0Z8</accession>
<keyword evidence="3" id="KW-1185">Reference proteome</keyword>
<proteinExistence type="predicted"/>
<dbReference type="Proteomes" id="UP000324222">
    <property type="component" value="Unassembled WGS sequence"/>
</dbReference>
<feature type="compositionally biased region" description="Basic and acidic residues" evidence="1">
    <location>
        <begin position="76"/>
        <end position="85"/>
    </location>
</feature>
<evidence type="ECO:0000256" key="1">
    <source>
        <dbReference type="SAM" id="MobiDB-lite"/>
    </source>
</evidence>
<feature type="compositionally biased region" description="Polar residues" evidence="1">
    <location>
        <begin position="58"/>
        <end position="68"/>
    </location>
</feature>
<reference evidence="2 3" key="1">
    <citation type="submission" date="2019-05" db="EMBL/GenBank/DDBJ databases">
        <title>Another draft genome of Portunus trituberculatus and its Hox gene families provides insights of decapod evolution.</title>
        <authorList>
            <person name="Jeong J.-H."/>
            <person name="Song I."/>
            <person name="Kim S."/>
            <person name="Choi T."/>
            <person name="Kim D."/>
            <person name="Ryu S."/>
            <person name="Kim W."/>
        </authorList>
    </citation>
    <scope>NUCLEOTIDE SEQUENCE [LARGE SCALE GENOMIC DNA]</scope>
    <source>
        <tissue evidence="2">Muscle</tissue>
    </source>
</reference>
<sequence>MVPFLRYRRITHSVIPIGSDPAGTLPCQLLLPPIPVLDRLHPGTCPAGPARSFPGHETSPSGTNQLLLSPSGCDPRSARPRESGHRNALAA</sequence>
<gene>
    <name evidence="2" type="ORF">E2C01_020159</name>
</gene>
<comment type="caution">
    <text evidence="2">The sequence shown here is derived from an EMBL/GenBank/DDBJ whole genome shotgun (WGS) entry which is preliminary data.</text>
</comment>
<feature type="region of interest" description="Disordered" evidence="1">
    <location>
        <begin position="42"/>
        <end position="91"/>
    </location>
</feature>
<organism evidence="2 3">
    <name type="scientific">Portunus trituberculatus</name>
    <name type="common">Swimming crab</name>
    <name type="synonym">Neptunus trituberculatus</name>
    <dbReference type="NCBI Taxonomy" id="210409"/>
    <lineage>
        <taxon>Eukaryota</taxon>
        <taxon>Metazoa</taxon>
        <taxon>Ecdysozoa</taxon>
        <taxon>Arthropoda</taxon>
        <taxon>Crustacea</taxon>
        <taxon>Multicrustacea</taxon>
        <taxon>Malacostraca</taxon>
        <taxon>Eumalacostraca</taxon>
        <taxon>Eucarida</taxon>
        <taxon>Decapoda</taxon>
        <taxon>Pleocyemata</taxon>
        <taxon>Brachyura</taxon>
        <taxon>Eubrachyura</taxon>
        <taxon>Portunoidea</taxon>
        <taxon>Portunidae</taxon>
        <taxon>Portuninae</taxon>
        <taxon>Portunus</taxon>
    </lineage>
</organism>
<evidence type="ECO:0000313" key="3">
    <source>
        <dbReference type="Proteomes" id="UP000324222"/>
    </source>
</evidence>
<dbReference type="AlphaFoldDB" id="A0A5B7E0Z8"/>
<name>A0A5B7E0Z8_PORTR</name>
<evidence type="ECO:0000313" key="2">
    <source>
        <dbReference type="EMBL" id="MPC27007.1"/>
    </source>
</evidence>